<evidence type="ECO:0000256" key="1">
    <source>
        <dbReference type="SAM" id="MobiDB-lite"/>
    </source>
</evidence>
<dbReference type="HOGENOM" id="CLU_090906_0_0_0"/>
<organism evidence="3 4">
    <name type="scientific">Coraliomargarita akajimensis (strain DSM 45221 / IAM 15411 / JCM 23193 / KCTC 12865 / 04OKA010-24)</name>
    <dbReference type="NCBI Taxonomy" id="583355"/>
    <lineage>
        <taxon>Bacteria</taxon>
        <taxon>Pseudomonadati</taxon>
        <taxon>Verrucomicrobiota</taxon>
        <taxon>Opitutia</taxon>
        <taxon>Puniceicoccales</taxon>
        <taxon>Coraliomargaritaceae</taxon>
        <taxon>Coraliomargarita</taxon>
    </lineage>
</organism>
<proteinExistence type="predicted"/>
<keyword evidence="2" id="KW-0812">Transmembrane</keyword>
<dbReference type="RefSeq" id="WP_013044102.1">
    <property type="nucleotide sequence ID" value="NC_014008.1"/>
</dbReference>
<feature type="transmembrane region" description="Helical" evidence="2">
    <location>
        <begin position="89"/>
        <end position="107"/>
    </location>
</feature>
<feature type="transmembrane region" description="Helical" evidence="2">
    <location>
        <begin position="217"/>
        <end position="238"/>
    </location>
</feature>
<keyword evidence="2" id="KW-0472">Membrane</keyword>
<evidence type="ECO:0000313" key="3">
    <source>
        <dbReference type="EMBL" id="ADE55380.1"/>
    </source>
</evidence>
<name>D5EMZ0_CORAD</name>
<feature type="compositionally biased region" description="Polar residues" evidence="1">
    <location>
        <begin position="1"/>
        <end position="10"/>
    </location>
</feature>
<dbReference type="STRING" id="583355.Caka_2363"/>
<dbReference type="KEGG" id="caa:Caka_2363"/>
<dbReference type="NCBIfam" id="NF041646">
    <property type="entry name" value="VC0807_fam"/>
    <property type="match status" value="1"/>
</dbReference>
<dbReference type="EMBL" id="CP001998">
    <property type="protein sequence ID" value="ADE55380.1"/>
    <property type="molecule type" value="Genomic_DNA"/>
</dbReference>
<feature type="region of interest" description="Disordered" evidence="1">
    <location>
        <begin position="1"/>
        <end position="24"/>
    </location>
</feature>
<dbReference type="AlphaFoldDB" id="D5EMZ0"/>
<feature type="transmembrane region" description="Helical" evidence="2">
    <location>
        <begin position="113"/>
        <end position="133"/>
    </location>
</feature>
<feature type="compositionally biased region" description="Basic and acidic residues" evidence="1">
    <location>
        <begin position="11"/>
        <end position="23"/>
    </location>
</feature>
<sequence>MPEQQPSTSPEVEKTTNDSKPPVKQENTLLNIGFNILLPILILNKGEQWFGSTLEGMFSNPAIGVLIIAILFPVSYFIYDYFKRSKYNLFSILGLISVLLTGGIGIFEISTKWFAIKEAAIPTLLGLATIISLKTPWPLVRTLLFNPDIMDVEKVHTALEEHHSVDKFEGLLVKCTYLLAGSFLLSGILNYILARILVVSPAGTNEFNAEVSKMMFWSWPVIAIPSMIIMMVALWLLMRGIHQMTGLKLDDVLHGAREDKA</sequence>
<evidence type="ECO:0000313" key="4">
    <source>
        <dbReference type="Proteomes" id="UP000000925"/>
    </source>
</evidence>
<evidence type="ECO:0008006" key="5">
    <source>
        <dbReference type="Google" id="ProtNLM"/>
    </source>
</evidence>
<keyword evidence="2" id="KW-1133">Transmembrane helix</keyword>
<evidence type="ECO:0000256" key="2">
    <source>
        <dbReference type="SAM" id="Phobius"/>
    </source>
</evidence>
<feature type="transmembrane region" description="Helical" evidence="2">
    <location>
        <begin position="62"/>
        <end position="82"/>
    </location>
</feature>
<dbReference type="Proteomes" id="UP000000925">
    <property type="component" value="Chromosome"/>
</dbReference>
<reference evidence="3 4" key="1">
    <citation type="journal article" date="2010" name="Stand. Genomic Sci.">
        <title>Complete genome sequence of Coraliomargarita akajimensis type strain (04OKA010-24).</title>
        <authorList>
            <person name="Mavromatis K."/>
            <person name="Abt B."/>
            <person name="Brambilla E."/>
            <person name="Lapidus A."/>
            <person name="Copeland A."/>
            <person name="Deshpande S."/>
            <person name="Nolan M."/>
            <person name="Lucas S."/>
            <person name="Tice H."/>
            <person name="Cheng J.F."/>
            <person name="Han C."/>
            <person name="Detter J.C."/>
            <person name="Woyke T."/>
            <person name="Goodwin L."/>
            <person name="Pitluck S."/>
            <person name="Held B."/>
            <person name="Brettin T."/>
            <person name="Tapia R."/>
            <person name="Ivanova N."/>
            <person name="Mikhailova N."/>
            <person name="Pati A."/>
            <person name="Liolios K."/>
            <person name="Chen A."/>
            <person name="Palaniappan K."/>
            <person name="Land M."/>
            <person name="Hauser L."/>
            <person name="Chang Y.J."/>
            <person name="Jeffries C.D."/>
            <person name="Rohde M."/>
            <person name="Goker M."/>
            <person name="Bristow J."/>
            <person name="Eisen J.A."/>
            <person name="Markowitz V."/>
            <person name="Hugenholtz P."/>
            <person name="Klenk H.P."/>
            <person name="Kyrpides N.C."/>
        </authorList>
    </citation>
    <scope>NUCLEOTIDE SEQUENCE [LARGE SCALE GENOMIC DNA]</scope>
    <source>
        <strain evidence="4">DSM 45221 / IAM 15411 / JCM 23193 / KCTC 12865</strain>
    </source>
</reference>
<protein>
    <recommendedName>
        <fullName evidence="5">MFS transporter</fullName>
    </recommendedName>
</protein>
<keyword evidence="4" id="KW-1185">Reference proteome</keyword>
<dbReference type="OrthoDB" id="188353at2"/>
<gene>
    <name evidence="3" type="ordered locus">Caka_2363</name>
</gene>
<accession>D5EMZ0</accession>
<feature type="transmembrane region" description="Helical" evidence="2">
    <location>
        <begin position="177"/>
        <end position="197"/>
    </location>
</feature>
<dbReference type="eggNOG" id="ENOG502ZANK">
    <property type="taxonomic scope" value="Bacteria"/>
</dbReference>